<feature type="compositionally biased region" description="Basic and acidic residues" evidence="1">
    <location>
        <begin position="254"/>
        <end position="265"/>
    </location>
</feature>
<feature type="compositionally biased region" description="Basic and acidic residues" evidence="1">
    <location>
        <begin position="105"/>
        <end position="114"/>
    </location>
</feature>
<keyword evidence="4" id="KW-1185">Reference proteome</keyword>
<proteinExistence type="predicted"/>
<gene>
    <name evidence="3" type="ORF">F9C07_2074216</name>
</gene>
<sequence>MPRRYRAREYDEDMYEVERDHYHRKHQHRPRGGRHYKEEVICEQPRAPSPPPVEEFDRLRIRDDAGPELIREPPRETSKELRKVRDDTFRRRRPHRREVVEEEEHVSQDEELTRRITGSESEDEVPIIPKRRSAPRRGDVRDELLKPRSRRSEYELELPPSVDEMKHEYRKTRSGPQYHAPPRLRPQSGPNTDVEDGYEEEEDDVLVRRSRRRRPPRKADLHEDDDSTSSPDSEDSADVSLARAPIHRSPPKRHVQDPEDFDFSRPPRPPRAPSPEVSFEKPKREKLRPASHEEILVEERGGPELPNIVRGPPPEPFLRQRDEAYPTPQSRPRSIEREKEISIHEVMPGGFDEHEVLEEVYGRPRELERSIRESTPKMTGDDWAIISAAPKTEREALLDEISHGPREPALKDKKPKFTVSEERHSESDPDFARGKVGRRYIGMKDQRNGLWTEITKDLVVREAIERSGYEYEETVSSYYVFSYLQFDDVSALVDLSEDIRRARRRRIQEIHRERSSMPPPAPPAPPAAMPGEPPLMLDRPMSPPFRHREERRMKQPGLITRRSLDRNQDMLNIFLDP</sequence>
<reference evidence="4" key="1">
    <citation type="journal article" date="2021" name="G3 (Bethesda)">
        <title>Chromosome assembled and annotated genome sequence of Aspergillus flavus NRRL 3357.</title>
        <authorList>
            <person name="Skerker J.M."/>
            <person name="Pianalto K.M."/>
            <person name="Mondo S.J."/>
            <person name="Yang K."/>
            <person name="Arkin A.P."/>
            <person name="Keller N.P."/>
            <person name="Grigoriev I.V."/>
            <person name="Louise Glass N.L."/>
        </authorList>
    </citation>
    <scope>NUCLEOTIDE SEQUENCE [LARGE SCALE GENOMIC DNA]</scope>
    <source>
        <strain evidence="4">ATCC 200026 / FGSC A1120 / IAM 13836 / NRRL 3357 / JCM 12722 / SRRC 167</strain>
    </source>
</reference>
<dbReference type="VEuPathDB" id="FungiDB:AFLA_010186"/>
<protein>
    <recommendedName>
        <fullName evidence="2">DUF8035 domain-containing protein</fullName>
    </recommendedName>
</protein>
<evidence type="ECO:0000313" key="3">
    <source>
        <dbReference type="EMBL" id="QRD94604.1"/>
    </source>
</evidence>
<feature type="compositionally biased region" description="Basic and acidic residues" evidence="1">
    <location>
        <begin position="55"/>
        <end position="89"/>
    </location>
</feature>
<feature type="compositionally biased region" description="Basic and acidic residues" evidence="1">
    <location>
        <begin position="363"/>
        <end position="375"/>
    </location>
</feature>
<feature type="region of interest" description="Disordered" evidence="1">
    <location>
        <begin position="400"/>
        <end position="431"/>
    </location>
</feature>
<feature type="compositionally biased region" description="Basic and acidic residues" evidence="1">
    <location>
        <begin position="136"/>
        <end position="154"/>
    </location>
</feature>
<evidence type="ECO:0000259" key="2">
    <source>
        <dbReference type="Pfam" id="PF26118"/>
    </source>
</evidence>
<dbReference type="AlphaFoldDB" id="A0A7U2R3P6"/>
<feature type="compositionally biased region" description="Basic and acidic residues" evidence="1">
    <location>
        <begin position="278"/>
        <end position="302"/>
    </location>
</feature>
<feature type="region of interest" description="Disordered" evidence="1">
    <location>
        <begin position="363"/>
        <end position="382"/>
    </location>
</feature>
<dbReference type="Pfam" id="PF26118">
    <property type="entry name" value="DUF8035"/>
    <property type="match status" value="1"/>
</dbReference>
<evidence type="ECO:0000313" key="4">
    <source>
        <dbReference type="Proteomes" id="UP000596276"/>
    </source>
</evidence>
<evidence type="ECO:0000256" key="1">
    <source>
        <dbReference type="SAM" id="MobiDB-lite"/>
    </source>
</evidence>
<feature type="compositionally biased region" description="Basic and acidic residues" evidence="1">
    <location>
        <begin position="419"/>
        <end position="431"/>
    </location>
</feature>
<name>A0A7U2R3P6_ASPFN</name>
<feature type="region of interest" description="Disordered" evidence="1">
    <location>
        <begin position="512"/>
        <end position="560"/>
    </location>
</feature>
<feature type="compositionally biased region" description="Basic and acidic residues" evidence="1">
    <location>
        <begin position="400"/>
        <end position="412"/>
    </location>
</feature>
<dbReference type="InterPro" id="IPR058348">
    <property type="entry name" value="DUF8035"/>
</dbReference>
<dbReference type="VEuPathDB" id="FungiDB:F9C07_2074216"/>
<dbReference type="Proteomes" id="UP000596276">
    <property type="component" value="Chromosome 6"/>
</dbReference>
<feature type="domain" description="DUF8035" evidence="2">
    <location>
        <begin position="450"/>
        <end position="502"/>
    </location>
</feature>
<organism evidence="3 4">
    <name type="scientific">Aspergillus flavus (strain ATCC 200026 / FGSC A1120 / IAM 13836 / NRRL 3357 / JCM 12722 / SRRC 167)</name>
    <dbReference type="NCBI Taxonomy" id="332952"/>
    <lineage>
        <taxon>Eukaryota</taxon>
        <taxon>Fungi</taxon>
        <taxon>Dikarya</taxon>
        <taxon>Ascomycota</taxon>
        <taxon>Pezizomycotina</taxon>
        <taxon>Eurotiomycetes</taxon>
        <taxon>Eurotiomycetidae</taxon>
        <taxon>Eurotiales</taxon>
        <taxon>Aspergillaceae</taxon>
        <taxon>Aspergillus</taxon>
        <taxon>Aspergillus subgen. Circumdati</taxon>
    </lineage>
</organism>
<feature type="compositionally biased region" description="Basic and acidic residues" evidence="1">
    <location>
        <begin position="333"/>
        <end position="343"/>
    </location>
</feature>
<accession>A0A7U2R3P6</accession>
<feature type="compositionally biased region" description="Acidic residues" evidence="1">
    <location>
        <begin position="193"/>
        <end position="204"/>
    </location>
</feature>
<feature type="compositionally biased region" description="Acidic residues" evidence="1">
    <location>
        <begin position="222"/>
        <end position="237"/>
    </location>
</feature>
<dbReference type="EMBL" id="CP044623">
    <property type="protein sequence ID" value="QRD94604.1"/>
    <property type="molecule type" value="Genomic_DNA"/>
</dbReference>
<feature type="region of interest" description="Disordered" evidence="1">
    <location>
        <begin position="42"/>
        <end position="350"/>
    </location>
</feature>
<feature type="compositionally biased region" description="Pro residues" evidence="1">
    <location>
        <begin position="517"/>
        <end position="533"/>
    </location>
</feature>